<dbReference type="InterPro" id="IPR003661">
    <property type="entry name" value="HisK_dim/P_dom"/>
</dbReference>
<proteinExistence type="predicted"/>
<evidence type="ECO:0000259" key="12">
    <source>
        <dbReference type="PROSITE" id="PS50113"/>
    </source>
</evidence>
<dbReference type="CDD" id="cd00082">
    <property type="entry name" value="HisKA"/>
    <property type="match status" value="1"/>
</dbReference>
<dbReference type="SUPFAM" id="SSF47384">
    <property type="entry name" value="Homodimeric domain of signal transducing histidine kinase"/>
    <property type="match status" value="1"/>
</dbReference>
<protein>
    <recommendedName>
        <fullName evidence="2">histidine kinase</fullName>
        <ecNumber evidence="2">2.7.13.3</ecNumber>
    </recommendedName>
</protein>
<dbReference type="InterPro" id="IPR001610">
    <property type="entry name" value="PAC"/>
</dbReference>
<evidence type="ECO:0000256" key="1">
    <source>
        <dbReference type="ARBA" id="ARBA00000085"/>
    </source>
</evidence>
<sequence>MAEFTGNPPHRRRLIPEELGLLTSEDLFYHSFGCAAIGMALVSLDGRFLMVNPMLCNLYGFTEEELVGRHYNDFSYPDDREIGLQLQKQAIQGHQRSFRVEKRYVHRNGTLIWVILGGSLVRNEEGKPLYYVTQVQDITERKLNEAIIDELHNKNQLILNAVSEGIFGIDEHLGTIFWNEAAGRLTGYTYEEMLGKNPYFILTGACGADASMSLTNSSPLYRSMMEGVYDCNSNEVFYKKNGESFPVEYMTSPIYDNGRIIGVVITFKDITERRKTEEMLRKSEKLSVVGQIAAGVAHEIRNPLTSLKGFIQFMQSAAVNKQEYYGIMMSELSRIELIITEMLMLAKPQMVRYQSKSIEMIVKSVVTLLETQAHLSNVQINLVAESNLPLVLCEENQLKQAFINLIKNAMEAMPDGGQIDILLRAEGAKHVRVVLQDRGNGIPEDVLARLGEPFYTTKEKGTGLGIMITYKIVEDHNGHLLIESKVGEGTFVTVTLPIHL</sequence>
<keyword evidence="8" id="KW-0749">Sporulation</keyword>
<dbReference type="PANTHER" id="PTHR43065">
    <property type="entry name" value="SENSOR HISTIDINE KINASE"/>
    <property type="match status" value="1"/>
</dbReference>
<dbReference type="Gene3D" id="3.30.565.10">
    <property type="entry name" value="Histidine kinase-like ATPase, C-terminal domain"/>
    <property type="match status" value="1"/>
</dbReference>
<evidence type="ECO:0000313" key="14">
    <source>
        <dbReference type="Proteomes" id="UP000650466"/>
    </source>
</evidence>
<dbReference type="PANTHER" id="PTHR43065:SF10">
    <property type="entry name" value="PEROXIDE STRESS-ACTIVATED HISTIDINE KINASE MAK3"/>
    <property type="match status" value="1"/>
</dbReference>
<keyword evidence="9" id="KW-0902">Two-component regulatory system</keyword>
<dbReference type="PRINTS" id="PR00344">
    <property type="entry name" value="BCTRLSENSOR"/>
</dbReference>
<dbReference type="Pfam" id="PF00512">
    <property type="entry name" value="HisKA"/>
    <property type="match status" value="1"/>
</dbReference>
<dbReference type="SMART" id="SM00388">
    <property type="entry name" value="HisKA"/>
    <property type="match status" value="1"/>
</dbReference>
<dbReference type="SMART" id="SM00086">
    <property type="entry name" value="PAC"/>
    <property type="match status" value="2"/>
</dbReference>
<dbReference type="Gene3D" id="1.10.287.130">
    <property type="match status" value="1"/>
</dbReference>
<feature type="domain" description="Histidine kinase" evidence="10">
    <location>
        <begin position="295"/>
        <end position="500"/>
    </location>
</feature>
<evidence type="ECO:0000256" key="4">
    <source>
        <dbReference type="ARBA" id="ARBA00022679"/>
    </source>
</evidence>
<keyword evidence="7" id="KW-0067">ATP-binding</keyword>
<dbReference type="SUPFAM" id="SSF55785">
    <property type="entry name" value="PYP-like sensor domain (PAS domain)"/>
    <property type="match status" value="2"/>
</dbReference>
<feature type="domain" description="PAS" evidence="11">
    <location>
        <begin position="158"/>
        <end position="197"/>
    </location>
</feature>
<evidence type="ECO:0000256" key="3">
    <source>
        <dbReference type="ARBA" id="ARBA00022553"/>
    </source>
</evidence>
<name>A0A926KRL7_9BACL</name>
<evidence type="ECO:0000256" key="7">
    <source>
        <dbReference type="ARBA" id="ARBA00022840"/>
    </source>
</evidence>
<keyword evidence="6" id="KW-0418">Kinase</keyword>
<comment type="caution">
    <text evidence="13">The sequence shown here is derived from an EMBL/GenBank/DDBJ whole genome shotgun (WGS) entry which is preliminary data.</text>
</comment>
<reference evidence="13" key="1">
    <citation type="submission" date="2020-09" db="EMBL/GenBank/DDBJ databases">
        <title>Draft Genome Sequence of Paenibacillus sp. WST5.</title>
        <authorList>
            <person name="Bao Z."/>
        </authorList>
    </citation>
    <scope>NUCLEOTIDE SEQUENCE</scope>
    <source>
        <strain evidence="13">WST5</strain>
    </source>
</reference>
<feature type="domain" description="PAC" evidence="12">
    <location>
        <begin position="231"/>
        <end position="282"/>
    </location>
</feature>
<evidence type="ECO:0000256" key="2">
    <source>
        <dbReference type="ARBA" id="ARBA00012438"/>
    </source>
</evidence>
<dbReference type="CDD" id="cd00130">
    <property type="entry name" value="PAS"/>
    <property type="match status" value="2"/>
</dbReference>
<dbReference type="EMBL" id="JACVVD010000008">
    <property type="protein sequence ID" value="MBD0382695.1"/>
    <property type="molecule type" value="Genomic_DNA"/>
</dbReference>
<dbReference type="PROSITE" id="PS50112">
    <property type="entry name" value="PAS"/>
    <property type="match status" value="2"/>
</dbReference>
<comment type="catalytic activity">
    <reaction evidence="1">
        <text>ATP + protein L-histidine = ADP + protein N-phospho-L-histidine.</text>
        <dbReference type="EC" id="2.7.13.3"/>
    </reaction>
</comment>
<dbReference type="Pfam" id="PF13426">
    <property type="entry name" value="PAS_9"/>
    <property type="match status" value="2"/>
</dbReference>
<evidence type="ECO:0000256" key="6">
    <source>
        <dbReference type="ARBA" id="ARBA00022777"/>
    </source>
</evidence>
<dbReference type="InterPro" id="IPR000014">
    <property type="entry name" value="PAS"/>
</dbReference>
<evidence type="ECO:0000313" key="13">
    <source>
        <dbReference type="EMBL" id="MBD0382695.1"/>
    </source>
</evidence>
<dbReference type="RefSeq" id="WP_188176485.1">
    <property type="nucleotide sequence ID" value="NZ_JACVVD010000008.1"/>
</dbReference>
<dbReference type="Proteomes" id="UP000650466">
    <property type="component" value="Unassembled WGS sequence"/>
</dbReference>
<feature type="domain" description="PAC" evidence="12">
    <location>
        <begin position="98"/>
        <end position="150"/>
    </location>
</feature>
<dbReference type="InterPro" id="IPR005467">
    <property type="entry name" value="His_kinase_dom"/>
</dbReference>
<dbReference type="GO" id="GO:0030435">
    <property type="term" value="P:sporulation resulting in formation of a cellular spore"/>
    <property type="evidence" value="ECO:0007669"/>
    <property type="project" value="UniProtKB-KW"/>
</dbReference>
<gene>
    <name evidence="13" type="ORF">ICC18_21485</name>
</gene>
<dbReference type="InterPro" id="IPR036097">
    <property type="entry name" value="HisK_dim/P_sf"/>
</dbReference>
<keyword evidence="5" id="KW-0547">Nucleotide-binding</keyword>
<dbReference type="SMART" id="SM00091">
    <property type="entry name" value="PAS"/>
    <property type="match status" value="2"/>
</dbReference>
<dbReference type="InterPro" id="IPR036890">
    <property type="entry name" value="HATPase_C_sf"/>
</dbReference>
<dbReference type="InterPro" id="IPR004358">
    <property type="entry name" value="Sig_transdc_His_kin-like_C"/>
</dbReference>
<dbReference type="NCBIfam" id="TIGR00229">
    <property type="entry name" value="sensory_box"/>
    <property type="match status" value="2"/>
</dbReference>
<evidence type="ECO:0000256" key="5">
    <source>
        <dbReference type="ARBA" id="ARBA00022741"/>
    </source>
</evidence>
<dbReference type="CDD" id="cd00075">
    <property type="entry name" value="HATPase"/>
    <property type="match status" value="1"/>
</dbReference>
<keyword evidence="4" id="KW-0808">Transferase</keyword>
<evidence type="ECO:0000256" key="9">
    <source>
        <dbReference type="ARBA" id="ARBA00023012"/>
    </source>
</evidence>
<dbReference type="Gene3D" id="3.30.450.20">
    <property type="entry name" value="PAS domain"/>
    <property type="match status" value="2"/>
</dbReference>
<evidence type="ECO:0000256" key="8">
    <source>
        <dbReference type="ARBA" id="ARBA00022969"/>
    </source>
</evidence>
<dbReference type="AlphaFoldDB" id="A0A926KRL7"/>
<evidence type="ECO:0000259" key="11">
    <source>
        <dbReference type="PROSITE" id="PS50112"/>
    </source>
</evidence>
<dbReference type="InterPro" id="IPR035965">
    <property type="entry name" value="PAS-like_dom_sf"/>
</dbReference>
<dbReference type="InterPro" id="IPR000700">
    <property type="entry name" value="PAS-assoc_C"/>
</dbReference>
<evidence type="ECO:0000259" key="10">
    <source>
        <dbReference type="PROSITE" id="PS50109"/>
    </source>
</evidence>
<dbReference type="PROSITE" id="PS50113">
    <property type="entry name" value="PAC"/>
    <property type="match status" value="2"/>
</dbReference>
<keyword evidence="3" id="KW-0597">Phosphoprotein</keyword>
<dbReference type="Pfam" id="PF02518">
    <property type="entry name" value="HATPase_c"/>
    <property type="match status" value="1"/>
</dbReference>
<dbReference type="GO" id="GO:0000155">
    <property type="term" value="F:phosphorelay sensor kinase activity"/>
    <property type="evidence" value="ECO:0007669"/>
    <property type="project" value="InterPro"/>
</dbReference>
<dbReference type="GO" id="GO:0005524">
    <property type="term" value="F:ATP binding"/>
    <property type="evidence" value="ECO:0007669"/>
    <property type="project" value="UniProtKB-KW"/>
</dbReference>
<accession>A0A926KRL7</accession>
<dbReference type="PROSITE" id="PS50109">
    <property type="entry name" value="HIS_KIN"/>
    <property type="match status" value="1"/>
</dbReference>
<dbReference type="EC" id="2.7.13.3" evidence="2"/>
<dbReference type="SUPFAM" id="SSF55874">
    <property type="entry name" value="ATPase domain of HSP90 chaperone/DNA topoisomerase II/histidine kinase"/>
    <property type="match status" value="1"/>
</dbReference>
<feature type="domain" description="PAS" evidence="11">
    <location>
        <begin position="24"/>
        <end position="94"/>
    </location>
</feature>
<dbReference type="SMART" id="SM00387">
    <property type="entry name" value="HATPase_c"/>
    <property type="match status" value="1"/>
</dbReference>
<dbReference type="FunFam" id="1.10.287.130:FF:000040">
    <property type="entry name" value="PAS domain-containing sensor histidine kinase"/>
    <property type="match status" value="1"/>
</dbReference>
<dbReference type="InterPro" id="IPR003594">
    <property type="entry name" value="HATPase_dom"/>
</dbReference>
<keyword evidence="14" id="KW-1185">Reference proteome</keyword>
<organism evidence="13 14">
    <name type="scientific">Paenibacillus sedimenti</name>
    <dbReference type="NCBI Taxonomy" id="2770274"/>
    <lineage>
        <taxon>Bacteria</taxon>
        <taxon>Bacillati</taxon>
        <taxon>Bacillota</taxon>
        <taxon>Bacilli</taxon>
        <taxon>Bacillales</taxon>
        <taxon>Paenibacillaceae</taxon>
        <taxon>Paenibacillus</taxon>
    </lineage>
</organism>